<dbReference type="SUPFAM" id="SSF109604">
    <property type="entry name" value="HD-domain/PDEase-like"/>
    <property type="match status" value="1"/>
</dbReference>
<keyword evidence="5 7" id="KW-0460">Magnesium</keyword>
<evidence type="ECO:0000256" key="6">
    <source>
        <dbReference type="ARBA" id="ARBA00023268"/>
    </source>
</evidence>
<keyword evidence="11" id="KW-1185">Reference proteome</keyword>
<dbReference type="InterPro" id="IPR010043">
    <property type="entry name" value="UTase/UR"/>
</dbReference>
<dbReference type="NCBIfam" id="NF002895">
    <property type="entry name" value="PRK03381.1"/>
    <property type="match status" value="1"/>
</dbReference>
<dbReference type="CDD" id="cd00077">
    <property type="entry name" value="HDc"/>
    <property type="match status" value="1"/>
</dbReference>
<comment type="catalytic activity">
    <reaction evidence="7">
        <text>[protein-PII]-L-tyrosine + UTP = [protein-PII]-uridylyl-L-tyrosine + diphosphate</text>
        <dbReference type="Rhea" id="RHEA:13673"/>
        <dbReference type="Rhea" id="RHEA-COMP:12147"/>
        <dbReference type="Rhea" id="RHEA-COMP:12148"/>
        <dbReference type="ChEBI" id="CHEBI:33019"/>
        <dbReference type="ChEBI" id="CHEBI:46398"/>
        <dbReference type="ChEBI" id="CHEBI:46858"/>
        <dbReference type="ChEBI" id="CHEBI:90602"/>
        <dbReference type="EC" id="2.7.7.59"/>
    </reaction>
</comment>
<dbReference type="EC" id="2.7.7.59" evidence="7"/>
<dbReference type="InterPro" id="IPR013546">
    <property type="entry name" value="PII_UdlTrfase/GS_AdlTrfase"/>
</dbReference>
<dbReference type="CDD" id="cd04873">
    <property type="entry name" value="ACT_UUR-ACR-like"/>
    <property type="match status" value="1"/>
</dbReference>
<reference evidence="10 11" key="1">
    <citation type="submission" date="2016-10" db="EMBL/GenBank/DDBJ databases">
        <authorList>
            <person name="de Groot N.N."/>
        </authorList>
    </citation>
    <scope>NUCLEOTIDE SEQUENCE [LARGE SCALE GENOMIC DNA]</scope>
    <source>
        <strain evidence="10 11">CPCC 201354</strain>
    </source>
</reference>
<dbReference type="PROSITE" id="PS51831">
    <property type="entry name" value="HD"/>
    <property type="match status" value="1"/>
</dbReference>
<comment type="similarity">
    <text evidence="7">Belongs to the GlnD family.</text>
</comment>
<evidence type="ECO:0000256" key="3">
    <source>
        <dbReference type="ARBA" id="ARBA00022737"/>
    </source>
</evidence>
<evidence type="ECO:0000313" key="10">
    <source>
        <dbReference type="EMBL" id="SDG56491.1"/>
    </source>
</evidence>
<accession>A0A1G7VAC5</accession>
<dbReference type="HAMAP" id="MF_00277">
    <property type="entry name" value="PII_uridylyl_transf"/>
    <property type="match status" value="1"/>
</dbReference>
<evidence type="ECO:0000256" key="5">
    <source>
        <dbReference type="ARBA" id="ARBA00022842"/>
    </source>
</evidence>
<evidence type="ECO:0000256" key="7">
    <source>
        <dbReference type="HAMAP-Rule" id="MF_00277"/>
    </source>
</evidence>
<dbReference type="InterPro" id="IPR043519">
    <property type="entry name" value="NT_sf"/>
</dbReference>
<feature type="domain" description="ACT" evidence="8">
    <location>
        <begin position="731"/>
        <end position="801"/>
    </location>
</feature>
<proteinExistence type="inferred from homology"/>
<evidence type="ECO:0000259" key="9">
    <source>
        <dbReference type="PROSITE" id="PS51831"/>
    </source>
</evidence>
<evidence type="ECO:0000256" key="1">
    <source>
        <dbReference type="ARBA" id="ARBA00022679"/>
    </source>
</evidence>
<keyword evidence="3" id="KW-0677">Repeat</keyword>
<dbReference type="Gene3D" id="1.10.3090.10">
    <property type="entry name" value="cca-adding enzyme, domain 2"/>
    <property type="match status" value="1"/>
</dbReference>
<comment type="caution">
    <text evidence="7">Lacks conserved residue(s) required for the propagation of feature annotation.</text>
</comment>
<sequence>MRGGTRSFAADRKERTAELDRWLTGLFRAACAVPYAATEAMPYAEAVPNVAVRNMAEAVPTAATAEAEAVPYAVAGGGRRAAVPGHGRGGVALMAVGSLGRGEPAPGSDLDLVLLHDGQDGIARLADALWYPVWDSGVGLDHSVRTVHEAVNVAQEDLKAVLGLIQARHIAGDPNLTKAVREAVLADWRADSRRRLAELREAADHRAAAAGGELAFLLEPDLKDARGGLRDVQAMQAVAAAWVASAPGPRVREAHELLLDVRHCLHVVTSRVTSRGADRLVLQEQDAVAEALGLLDAEALMRRLAEAGRTVGHALEATWRTVDRVLHGPVPRGRRPLADGVVEHGGEVVLARGVDPRKDPTLVLRAAAAAAEAGLPLAHATTVLLAGEAPPLPVPWPERARDALVALLGAGRAAVPVWEELDQAGLLVRIIPDWERVRHRPQRNPIHRFTVDRHLVETAVGAASFTREVGRPDLLLIAALLHDIGKGWPGDHSAVGEVVVRDIGTRMGLPPADVETLAAVVRLHLLLPETATRRDLDDPVTVSRVAEAVGTREVLDLLAALAVADGNATGPAAWNSWKASLVADLVRRVRAVLAGAPPKPAPSLPPEAAALARHGGCAVRVRGGAVTVVAQDRQGLLWRAAGVLAAHRLLVRAATAASAGDTAVIEFAVAPEYGSPPDPATLEADLRLALAGRLDIERRLAAKARYARPSRVPVAPPKVTLVDDASATATVVEVRAHDRPGLLWRIGRAFGESALDVRAARVETLGAEAVDVFYVVDRTGRPITNEAQRSQIRDQVLTALR</sequence>
<dbReference type="InterPro" id="IPR003607">
    <property type="entry name" value="HD/PDEase_dom"/>
</dbReference>
<dbReference type="EMBL" id="FNCN01000005">
    <property type="protein sequence ID" value="SDG56491.1"/>
    <property type="molecule type" value="Genomic_DNA"/>
</dbReference>
<dbReference type="InterPro" id="IPR045865">
    <property type="entry name" value="ACT-like_dom_sf"/>
</dbReference>
<dbReference type="GO" id="GO:0006808">
    <property type="term" value="P:regulation of nitrogen utilization"/>
    <property type="evidence" value="ECO:0007669"/>
    <property type="project" value="UniProtKB-UniRule"/>
</dbReference>
<gene>
    <name evidence="7" type="primary">glnD</name>
    <name evidence="10" type="ORF">SAMN05421505_105183</name>
</gene>
<comment type="function">
    <text evidence="7">Modifies, by uridylylation and deuridylylation, the PII regulatory proteins (GlnB and homologs), in response to the nitrogen status of the cell that GlnD senses through the glutamine level. Under low glutamine levels, catalyzes the conversion of the PII proteins and UTP to PII-UMP and PPi, while under higher glutamine levels, GlnD hydrolyzes PII-UMP to PII and UMP (deuridylylation). Thus, controls uridylylation state and activity of the PII proteins, and plays an important role in the regulation of nitrogen metabolism.</text>
</comment>
<dbReference type="PROSITE" id="PS51671">
    <property type="entry name" value="ACT"/>
    <property type="match status" value="2"/>
</dbReference>
<dbReference type="Pfam" id="PF01966">
    <property type="entry name" value="HD"/>
    <property type="match status" value="1"/>
</dbReference>
<comment type="activity regulation">
    <text evidence="7">Uridylyltransferase (UTase) activity is inhibited by glutamine, while glutamine activates uridylyl-removing (UR) activity.</text>
</comment>
<dbReference type="GO" id="GO:0008773">
    <property type="term" value="F:[protein-PII] uridylyltransferase activity"/>
    <property type="evidence" value="ECO:0007669"/>
    <property type="project" value="UniProtKB-UniRule"/>
</dbReference>
<feature type="region of interest" description="Uridylyltransferase" evidence="7">
    <location>
        <begin position="1"/>
        <end position="336"/>
    </location>
</feature>
<evidence type="ECO:0000259" key="8">
    <source>
        <dbReference type="PROSITE" id="PS51671"/>
    </source>
</evidence>
<dbReference type="SUPFAM" id="SSF55021">
    <property type="entry name" value="ACT-like"/>
    <property type="match status" value="1"/>
</dbReference>
<dbReference type="CDD" id="cd04899">
    <property type="entry name" value="ACT_ACR-UUR-like_2"/>
    <property type="match status" value="1"/>
</dbReference>
<name>A0A1G7VAC5_9ACTN</name>
<dbReference type="PANTHER" id="PTHR47320:SF1">
    <property type="entry name" value="BIFUNCTIONAL URIDYLYLTRANSFERASE_URIDYLYL-REMOVING ENZYME"/>
    <property type="match status" value="1"/>
</dbReference>
<dbReference type="InterPro" id="IPR006674">
    <property type="entry name" value="HD_domain"/>
</dbReference>
<dbReference type="SUPFAM" id="SSF81301">
    <property type="entry name" value="Nucleotidyltransferase"/>
    <property type="match status" value="1"/>
</dbReference>
<keyword evidence="1 7" id="KW-0808">Transferase</keyword>
<keyword evidence="2 7" id="KW-0548">Nucleotidyltransferase</keyword>
<feature type="domain" description="ACT" evidence="8">
    <location>
        <begin position="625"/>
        <end position="701"/>
    </location>
</feature>
<comment type="catalytic activity">
    <reaction evidence="7">
        <text>[protein-PII]-uridylyl-L-tyrosine + H2O = [protein-PII]-L-tyrosine + UMP + H(+)</text>
        <dbReference type="Rhea" id="RHEA:48600"/>
        <dbReference type="Rhea" id="RHEA-COMP:12147"/>
        <dbReference type="Rhea" id="RHEA-COMP:12148"/>
        <dbReference type="ChEBI" id="CHEBI:15377"/>
        <dbReference type="ChEBI" id="CHEBI:15378"/>
        <dbReference type="ChEBI" id="CHEBI:46858"/>
        <dbReference type="ChEBI" id="CHEBI:57865"/>
        <dbReference type="ChEBI" id="CHEBI:90602"/>
    </reaction>
</comment>
<dbReference type="PANTHER" id="PTHR47320">
    <property type="entry name" value="BIFUNCTIONAL URIDYLYLTRANSFERASE/URIDYLYL-REMOVING ENZYME"/>
    <property type="match status" value="1"/>
</dbReference>
<organism evidence="10 11">
    <name type="scientific">Sinosporangium album</name>
    <dbReference type="NCBI Taxonomy" id="504805"/>
    <lineage>
        <taxon>Bacteria</taxon>
        <taxon>Bacillati</taxon>
        <taxon>Actinomycetota</taxon>
        <taxon>Actinomycetes</taxon>
        <taxon>Streptosporangiales</taxon>
        <taxon>Streptosporangiaceae</taxon>
        <taxon>Sinosporangium</taxon>
    </lineage>
</organism>
<dbReference type="InterPro" id="IPR002912">
    <property type="entry name" value="ACT_dom"/>
</dbReference>
<keyword evidence="6 7" id="KW-0511">Multifunctional enzyme</keyword>
<dbReference type="GO" id="GO:0008081">
    <property type="term" value="F:phosphoric diester hydrolase activity"/>
    <property type="evidence" value="ECO:0007669"/>
    <property type="project" value="UniProtKB-UniRule"/>
</dbReference>
<protein>
    <recommendedName>
        <fullName evidence="7">Bifunctional uridylyltransferase/uridylyl-removing enzyme</fullName>
        <shortName evidence="7">UTase/UR</shortName>
    </recommendedName>
    <alternativeName>
        <fullName evidence="7">Bifunctional [protein-PII] modification enzyme</fullName>
    </alternativeName>
    <alternativeName>
        <fullName evidence="7">Bifunctional nitrogen sensor protein</fullName>
    </alternativeName>
    <domain>
        <recommendedName>
            <fullName evidence="7">[Protein-PII] uridylyltransferase</fullName>
            <shortName evidence="7">PII uridylyltransferase</shortName>
            <shortName evidence="7">UTase</shortName>
            <ecNumber evidence="7">2.7.7.59</ecNumber>
        </recommendedName>
    </domain>
    <domain>
        <recommendedName>
            <fullName evidence="7">[Protein-PII]-UMP uridylyl-removing enzyme</fullName>
            <shortName evidence="7">UR</shortName>
            <ecNumber evidence="7">3.1.4.-</ecNumber>
        </recommendedName>
    </domain>
</protein>
<feature type="domain" description="HD" evidence="9">
    <location>
        <begin position="451"/>
        <end position="558"/>
    </location>
</feature>
<evidence type="ECO:0000313" key="11">
    <source>
        <dbReference type="Proteomes" id="UP000198923"/>
    </source>
</evidence>
<dbReference type="Proteomes" id="UP000198923">
    <property type="component" value="Unassembled WGS sequence"/>
</dbReference>
<dbReference type="SMART" id="SM00471">
    <property type="entry name" value="HDc"/>
    <property type="match status" value="1"/>
</dbReference>
<dbReference type="Pfam" id="PF08335">
    <property type="entry name" value="GlnD_UR_UTase"/>
    <property type="match status" value="1"/>
</dbReference>
<evidence type="ECO:0000256" key="2">
    <source>
        <dbReference type="ARBA" id="ARBA00022695"/>
    </source>
</evidence>
<comment type="cofactor">
    <cofactor evidence="7">
        <name>Mg(2+)</name>
        <dbReference type="ChEBI" id="CHEBI:18420"/>
    </cofactor>
</comment>
<dbReference type="PIRSF" id="PIRSF006288">
    <property type="entry name" value="PII_uridyltransf"/>
    <property type="match status" value="1"/>
</dbReference>
<comment type="domain">
    <text evidence="7">Has four distinct domains: an N-terminal nucleotidyltransferase (NT) domain responsible for UTase activity, a central HD domain that encodes UR activity, and two C-terminal ACT domains that seem to have a role in glutamine sensing.</text>
</comment>
<dbReference type="Pfam" id="PF01842">
    <property type="entry name" value="ACT"/>
    <property type="match status" value="1"/>
</dbReference>
<keyword evidence="4 7" id="KW-0378">Hydrolase</keyword>
<dbReference type="AlphaFoldDB" id="A0A1G7VAC5"/>
<dbReference type="EC" id="3.1.4.-" evidence="7"/>
<dbReference type="STRING" id="504805.SAMN05421505_105183"/>
<evidence type="ECO:0000256" key="4">
    <source>
        <dbReference type="ARBA" id="ARBA00022801"/>
    </source>
</evidence>